<dbReference type="RefSeq" id="WP_042207405.1">
    <property type="nucleotide sequence ID" value="NZ_CP009288.1"/>
</dbReference>
<evidence type="ECO:0008006" key="3">
    <source>
        <dbReference type="Google" id="ProtNLM"/>
    </source>
</evidence>
<name>A0A089HR90_PAEDU</name>
<evidence type="ECO:0000313" key="2">
    <source>
        <dbReference type="Proteomes" id="UP000029409"/>
    </source>
</evidence>
<protein>
    <recommendedName>
        <fullName evidence="3">Ni2+-binding GTPase</fullName>
    </recommendedName>
</protein>
<gene>
    <name evidence="1" type="ORF">PDUR_17995</name>
</gene>
<dbReference type="eggNOG" id="ENOG5030673">
    <property type="taxonomic scope" value="Bacteria"/>
</dbReference>
<proteinExistence type="predicted"/>
<dbReference type="EMBL" id="CP009288">
    <property type="protein sequence ID" value="AIQ13602.1"/>
    <property type="molecule type" value="Genomic_DNA"/>
</dbReference>
<dbReference type="AlphaFoldDB" id="A0A089HR90"/>
<dbReference type="Proteomes" id="UP000029409">
    <property type="component" value="Chromosome"/>
</dbReference>
<accession>A0A089HR90</accession>
<evidence type="ECO:0000313" key="1">
    <source>
        <dbReference type="EMBL" id="AIQ13602.1"/>
    </source>
</evidence>
<reference evidence="1 2" key="1">
    <citation type="submission" date="2014-08" db="EMBL/GenBank/DDBJ databases">
        <title>Comparative genomics of the Paenibacillus odorifer group.</title>
        <authorList>
            <person name="den Bakker H.C."/>
            <person name="Tsai Y.-C."/>
            <person name="Martin N."/>
            <person name="Korlach J."/>
            <person name="Wiedmann M."/>
        </authorList>
    </citation>
    <scope>NUCLEOTIDE SEQUENCE [LARGE SCALE GENOMIC DNA]</scope>
    <source>
        <strain evidence="1 2">DSM 1735</strain>
    </source>
</reference>
<dbReference type="KEGG" id="pdu:PDUR_17995"/>
<keyword evidence="2" id="KW-1185">Reference proteome</keyword>
<organism evidence="1 2">
    <name type="scientific">Paenibacillus durus</name>
    <name type="common">Paenibacillus azotofixans</name>
    <dbReference type="NCBI Taxonomy" id="44251"/>
    <lineage>
        <taxon>Bacteria</taxon>
        <taxon>Bacillati</taxon>
        <taxon>Bacillota</taxon>
        <taxon>Bacilli</taxon>
        <taxon>Bacillales</taxon>
        <taxon>Paenibacillaceae</taxon>
        <taxon>Paenibacillus</taxon>
    </lineage>
</organism>
<sequence length="69" mass="7717">MAEKLDSYKERIAKLKEDGKLTADAEALLEELMMGLLEMERSNRALRKAAVKAAGGQTMSSRLRDALYE</sequence>